<dbReference type="OrthoDB" id="1898167at2759"/>
<evidence type="ECO:0000313" key="2">
    <source>
        <dbReference type="Proteomes" id="UP000886520"/>
    </source>
</evidence>
<dbReference type="PANTHER" id="PTHR35830">
    <property type="entry name" value="OS05G0299200 PROTEIN"/>
    <property type="match status" value="1"/>
</dbReference>
<evidence type="ECO:0000313" key="1">
    <source>
        <dbReference type="EMBL" id="KAI5071580.1"/>
    </source>
</evidence>
<organism evidence="1 2">
    <name type="scientific">Adiantum capillus-veneris</name>
    <name type="common">Maidenhair fern</name>
    <dbReference type="NCBI Taxonomy" id="13818"/>
    <lineage>
        <taxon>Eukaryota</taxon>
        <taxon>Viridiplantae</taxon>
        <taxon>Streptophyta</taxon>
        <taxon>Embryophyta</taxon>
        <taxon>Tracheophyta</taxon>
        <taxon>Polypodiopsida</taxon>
        <taxon>Polypodiidae</taxon>
        <taxon>Polypodiales</taxon>
        <taxon>Pteridineae</taxon>
        <taxon>Pteridaceae</taxon>
        <taxon>Vittarioideae</taxon>
        <taxon>Adiantum</taxon>
    </lineage>
</organism>
<comment type="caution">
    <text evidence="1">The sequence shown here is derived from an EMBL/GenBank/DDBJ whole genome shotgun (WGS) entry which is preliminary data.</text>
</comment>
<sequence>MDCSSQPAARNSSLRSSIFPYWLSVRGLSHVCFSTRKHRRRRDSIRIGVFCRSMRRHLRRRETGFESRPKDFFRNVGNSGEKSRDLGSDDDSVVLTLDFQHVKQRAEAFADSARRSIHASAVRAVRLGKVMMNDGCMFLDDLRSSVSIQKDRRVVISLRRSSIDFALTALLWTALLITAWKLLTTAAKKYHWGWEESFGPRSVIKRDRSLGGREVFVGKSGISDQRARKEKQNLESTRRKLNPLDMVEISRSERDIMKSKESKSSRKIDSKLPYWWPSAVSPLRTSSHVRDDATQEKASSLLKMIIEKRTTGKDFEADDILQLYRMCKYSGSSGSFDSAYVRDSFYRAAVNMALSSCGRSGNLGMDLGGEKAPDFLAGLASSIHLDAERAAIMVNAAIAARTRSTFLQAWALCVQGKVVEAEEELVRLSCILNALPPGANSPEMEMVAQGLGKHLSFDERSRLLEVYVKGGGSSTERVAAEALGLRSTGKRP</sequence>
<name>A0A9D4UP98_ADICA</name>
<dbReference type="PANTHER" id="PTHR35830:SF1">
    <property type="entry name" value="OS05G0299200 PROTEIN"/>
    <property type="match status" value="1"/>
</dbReference>
<dbReference type="EMBL" id="JABFUD020000013">
    <property type="protein sequence ID" value="KAI5071580.1"/>
    <property type="molecule type" value="Genomic_DNA"/>
</dbReference>
<keyword evidence="2" id="KW-1185">Reference proteome</keyword>
<reference evidence="1" key="1">
    <citation type="submission" date="2021-01" db="EMBL/GenBank/DDBJ databases">
        <title>Adiantum capillus-veneris genome.</title>
        <authorList>
            <person name="Fang Y."/>
            <person name="Liao Q."/>
        </authorList>
    </citation>
    <scope>NUCLEOTIDE SEQUENCE</scope>
    <source>
        <strain evidence="1">H3</strain>
        <tissue evidence="1">Leaf</tissue>
    </source>
</reference>
<dbReference type="Proteomes" id="UP000886520">
    <property type="component" value="Chromosome 13"/>
</dbReference>
<gene>
    <name evidence="1" type="ORF">GOP47_0013831</name>
</gene>
<proteinExistence type="predicted"/>
<protein>
    <submittedName>
        <fullName evidence="1">Uncharacterized protein</fullName>
    </submittedName>
</protein>
<dbReference type="AlphaFoldDB" id="A0A9D4UP98"/>
<accession>A0A9D4UP98</accession>